<gene>
    <name evidence="1" type="ORF">ACFFF8_24010</name>
</gene>
<dbReference type="EMBL" id="JBHLTM010000090">
    <property type="protein sequence ID" value="MFC0687657.1"/>
    <property type="molecule type" value="Genomic_DNA"/>
</dbReference>
<proteinExistence type="predicted"/>
<evidence type="ECO:0000313" key="2">
    <source>
        <dbReference type="Proteomes" id="UP001589858"/>
    </source>
</evidence>
<comment type="caution">
    <text evidence="1">The sequence shown here is derived from an EMBL/GenBank/DDBJ whole genome shotgun (WGS) entry which is preliminary data.</text>
</comment>
<dbReference type="Proteomes" id="UP001589858">
    <property type="component" value="Unassembled WGS sequence"/>
</dbReference>
<organism evidence="1 2">
    <name type="scientific">Novosphingobium clariflavum</name>
    <dbReference type="NCBI Taxonomy" id="2029884"/>
    <lineage>
        <taxon>Bacteria</taxon>
        <taxon>Pseudomonadati</taxon>
        <taxon>Pseudomonadota</taxon>
        <taxon>Alphaproteobacteria</taxon>
        <taxon>Sphingomonadales</taxon>
        <taxon>Sphingomonadaceae</taxon>
        <taxon>Novosphingobium</taxon>
    </lineage>
</organism>
<keyword evidence="2" id="KW-1185">Reference proteome</keyword>
<sequence>MTLVITTCTNRKRKPVSDALHMAALPPADFDGLARQWSQRLAAEPTRFPGEDIYGGRGFREAVTAAELLDARLLVVSAGLGLIDVSTAVPPYACTVLVDAPDSVRSRVTGAFSVERWWEALCKVSPFAVALHDAVEGAHGLICAALSDAYIEMIAEDLLALPTSMLGRLRLFTRARLDRVPAALQPFVMPYDDRLDGPDSCNRGTRSDFAGRALRHFAELTRGEPQGRSAAEHAAEVSATLDGWRMPAKVDRIRHDDAALLDLIRAHWDAERGSSSRLLRRFRDDLGIACEQGRFAELARQVRSERA</sequence>
<evidence type="ECO:0000313" key="1">
    <source>
        <dbReference type="EMBL" id="MFC0687657.1"/>
    </source>
</evidence>
<dbReference type="RefSeq" id="WP_209045691.1">
    <property type="nucleotide sequence ID" value="NZ_JAPCWC010000014.1"/>
</dbReference>
<name>A0ABV6SG23_9SPHN</name>
<protein>
    <submittedName>
        <fullName evidence="1">Uncharacterized protein</fullName>
    </submittedName>
</protein>
<reference evidence="1 2" key="1">
    <citation type="submission" date="2024-09" db="EMBL/GenBank/DDBJ databases">
        <authorList>
            <person name="Sun Q."/>
            <person name="Mori K."/>
        </authorList>
    </citation>
    <scope>NUCLEOTIDE SEQUENCE [LARGE SCALE GENOMIC DNA]</scope>
    <source>
        <strain evidence="1 2">CICC 11035S</strain>
    </source>
</reference>
<accession>A0ABV6SG23</accession>